<dbReference type="GeneID" id="85324649"/>
<evidence type="ECO:0000313" key="1">
    <source>
        <dbReference type="EMBL" id="KAK0728183.1"/>
    </source>
</evidence>
<dbReference type="AlphaFoldDB" id="A0AA40B6G3"/>
<name>A0AA40B6G3_9PEZI</name>
<accession>A0AA40B6G3</accession>
<reference evidence="1" key="1">
    <citation type="submission" date="2023-06" db="EMBL/GenBank/DDBJ databases">
        <title>Genome-scale phylogeny and comparative genomics of the fungal order Sordariales.</title>
        <authorList>
            <consortium name="Lawrence Berkeley National Laboratory"/>
            <person name="Hensen N."/>
            <person name="Bonometti L."/>
            <person name="Westerberg I."/>
            <person name="Brannstrom I.O."/>
            <person name="Guillou S."/>
            <person name="Cros-Aarteil S."/>
            <person name="Calhoun S."/>
            <person name="Haridas S."/>
            <person name="Kuo A."/>
            <person name="Mondo S."/>
            <person name="Pangilinan J."/>
            <person name="Riley R."/>
            <person name="LaButti K."/>
            <person name="Andreopoulos B."/>
            <person name="Lipzen A."/>
            <person name="Chen C."/>
            <person name="Yanf M."/>
            <person name="Daum C."/>
            <person name="Ng V."/>
            <person name="Clum A."/>
            <person name="Steindorff A."/>
            <person name="Ohm R."/>
            <person name="Martin F."/>
            <person name="Silar P."/>
            <person name="Natvig D."/>
            <person name="Lalanne C."/>
            <person name="Gautier V."/>
            <person name="Ament-velasquez S.L."/>
            <person name="Kruys A."/>
            <person name="Hutchinson M.I."/>
            <person name="Powell A.J."/>
            <person name="Barry K."/>
            <person name="Miller A.N."/>
            <person name="Grigoriev I.V."/>
            <person name="Debuchy R."/>
            <person name="Gladieux P."/>
            <person name="Thoren M.H."/>
            <person name="Johannesson H."/>
        </authorList>
    </citation>
    <scope>NUCLEOTIDE SEQUENCE</scope>
    <source>
        <strain evidence="1">SMH2392-1A</strain>
    </source>
</reference>
<gene>
    <name evidence="1" type="ORF">B0T26DRAFT_697133</name>
</gene>
<dbReference type="EMBL" id="JAUIRO010000002">
    <property type="protein sequence ID" value="KAK0728183.1"/>
    <property type="molecule type" value="Genomic_DNA"/>
</dbReference>
<proteinExistence type="predicted"/>
<comment type="caution">
    <text evidence="1">The sequence shown here is derived from an EMBL/GenBank/DDBJ whole genome shotgun (WGS) entry which is preliminary data.</text>
</comment>
<dbReference type="Proteomes" id="UP001172101">
    <property type="component" value="Unassembled WGS sequence"/>
</dbReference>
<protein>
    <submittedName>
        <fullName evidence="1">Uncharacterized protein</fullName>
    </submittedName>
</protein>
<organism evidence="1 2">
    <name type="scientific">Lasiosphaeria miniovina</name>
    <dbReference type="NCBI Taxonomy" id="1954250"/>
    <lineage>
        <taxon>Eukaryota</taxon>
        <taxon>Fungi</taxon>
        <taxon>Dikarya</taxon>
        <taxon>Ascomycota</taxon>
        <taxon>Pezizomycotina</taxon>
        <taxon>Sordariomycetes</taxon>
        <taxon>Sordariomycetidae</taxon>
        <taxon>Sordariales</taxon>
        <taxon>Lasiosphaeriaceae</taxon>
        <taxon>Lasiosphaeria</taxon>
    </lineage>
</organism>
<sequence length="79" mass="9199">MESPAVPRKLWEHPDPKSTLVWRFMQDLNNKHNLDLRVRLPCFFYTQVPTCSMLSPPTPTLAYIHTHLPAYLCSTCLQT</sequence>
<keyword evidence="2" id="KW-1185">Reference proteome</keyword>
<dbReference type="RefSeq" id="XP_060301038.1">
    <property type="nucleotide sequence ID" value="XM_060441379.1"/>
</dbReference>
<evidence type="ECO:0000313" key="2">
    <source>
        <dbReference type="Proteomes" id="UP001172101"/>
    </source>
</evidence>